<dbReference type="Proteomes" id="UP000681967">
    <property type="component" value="Unassembled WGS sequence"/>
</dbReference>
<dbReference type="AlphaFoldDB" id="A0A8S3ETB9"/>
<dbReference type="EMBL" id="CAJOBH010234372">
    <property type="protein sequence ID" value="CAF5084214.1"/>
    <property type="molecule type" value="Genomic_DNA"/>
</dbReference>
<evidence type="ECO:0000313" key="1">
    <source>
        <dbReference type="EMBL" id="CAF5084214.1"/>
    </source>
</evidence>
<evidence type="ECO:0000313" key="3">
    <source>
        <dbReference type="Proteomes" id="UP000681967"/>
    </source>
</evidence>
<gene>
    <name evidence="1" type="ORF">BYL167_LOCUS62317</name>
    <name evidence="2" type="ORF">GIL414_LOCUS70758</name>
</gene>
<feature type="non-terminal residue" evidence="1">
    <location>
        <position position="1"/>
    </location>
</feature>
<protein>
    <submittedName>
        <fullName evidence="1">Uncharacterized protein</fullName>
    </submittedName>
</protein>
<sequence>MKFRCSVLIAPVKNESCDIILYILEFTENNERNRQRRIPKIREYSITHTRSFPKRSWLHMFNPLTRHKSSLSNDVITGGTSDLGGSMATDTTGYM</sequence>
<organism evidence="1 3">
    <name type="scientific">Rotaria magnacalcarata</name>
    <dbReference type="NCBI Taxonomy" id="392030"/>
    <lineage>
        <taxon>Eukaryota</taxon>
        <taxon>Metazoa</taxon>
        <taxon>Spiralia</taxon>
        <taxon>Gnathifera</taxon>
        <taxon>Rotifera</taxon>
        <taxon>Eurotatoria</taxon>
        <taxon>Bdelloidea</taxon>
        <taxon>Philodinida</taxon>
        <taxon>Philodinidae</taxon>
        <taxon>Rotaria</taxon>
    </lineage>
</organism>
<proteinExistence type="predicted"/>
<comment type="caution">
    <text evidence="1">The sequence shown here is derived from an EMBL/GenBank/DDBJ whole genome shotgun (WGS) entry which is preliminary data.</text>
</comment>
<dbReference type="Proteomes" id="UP000681720">
    <property type="component" value="Unassembled WGS sequence"/>
</dbReference>
<evidence type="ECO:0000313" key="2">
    <source>
        <dbReference type="EMBL" id="CAF5185259.1"/>
    </source>
</evidence>
<reference evidence="1" key="1">
    <citation type="submission" date="2021-02" db="EMBL/GenBank/DDBJ databases">
        <authorList>
            <person name="Nowell W R."/>
        </authorList>
    </citation>
    <scope>NUCLEOTIDE SEQUENCE</scope>
</reference>
<dbReference type="EMBL" id="CAJOBJ010332919">
    <property type="protein sequence ID" value="CAF5185259.1"/>
    <property type="molecule type" value="Genomic_DNA"/>
</dbReference>
<accession>A0A8S3ETB9</accession>
<name>A0A8S3ETB9_9BILA</name>